<reference evidence="10" key="2">
    <citation type="submission" date="2025-08" db="UniProtKB">
        <authorList>
            <consortium name="Ensembl"/>
        </authorList>
    </citation>
    <scope>IDENTIFICATION</scope>
</reference>
<dbReference type="eggNOG" id="KOG3850">
    <property type="taxonomic scope" value="Eukaryota"/>
</dbReference>
<evidence type="ECO:0000313" key="11">
    <source>
        <dbReference type="Proteomes" id="UP000008912"/>
    </source>
</evidence>
<dbReference type="GeneTree" id="ENSGT00940000162843"/>
<organism evidence="10 11">
    <name type="scientific">Ailuropoda melanoleuca</name>
    <name type="common">Giant panda</name>
    <dbReference type="NCBI Taxonomy" id="9646"/>
    <lineage>
        <taxon>Eukaryota</taxon>
        <taxon>Metazoa</taxon>
        <taxon>Chordata</taxon>
        <taxon>Craniata</taxon>
        <taxon>Vertebrata</taxon>
        <taxon>Euteleostomi</taxon>
        <taxon>Mammalia</taxon>
        <taxon>Eutheria</taxon>
        <taxon>Laurasiatheria</taxon>
        <taxon>Carnivora</taxon>
        <taxon>Caniformia</taxon>
        <taxon>Ursidae</taxon>
        <taxon>Ailuropoda</taxon>
    </lineage>
</organism>
<evidence type="ECO:0000256" key="8">
    <source>
        <dbReference type="SAM" id="MobiDB-lite"/>
    </source>
</evidence>
<dbReference type="STRING" id="9646.ENSAMEP00000019497"/>
<feature type="coiled-coil region" evidence="7">
    <location>
        <begin position="215"/>
        <end position="249"/>
    </location>
</feature>
<evidence type="ECO:0000256" key="4">
    <source>
        <dbReference type="ARBA" id="ARBA00022989"/>
    </source>
</evidence>
<comment type="subcellular location">
    <subcellularLocation>
        <location evidence="1">Membrane</location>
    </subcellularLocation>
</comment>
<feature type="compositionally biased region" description="Polar residues" evidence="8">
    <location>
        <begin position="30"/>
        <end position="46"/>
    </location>
</feature>
<evidence type="ECO:0000313" key="10">
    <source>
        <dbReference type="Ensembl" id="ENSAMEP00000019497.2"/>
    </source>
</evidence>
<name>G1MJG2_AILME</name>
<keyword evidence="11" id="KW-1185">Reference proteome</keyword>
<dbReference type="HOGENOM" id="CLU_019951_0_1_1"/>
<keyword evidence="5 7" id="KW-0175">Coiled coil</keyword>
<reference evidence="10 11" key="1">
    <citation type="journal article" date="2010" name="Nature">
        <title>The sequence and de novo assembly of the giant panda genome.</title>
        <authorList>
            <person name="Li R."/>
            <person name="Fan W."/>
            <person name="Tian G."/>
            <person name="Zhu H."/>
            <person name="He L."/>
            <person name="Cai J."/>
            <person name="Huang Q."/>
            <person name="Cai Q."/>
            <person name="Li B."/>
            <person name="Bai Y."/>
            <person name="Zhang Z."/>
            <person name="Zhang Y."/>
            <person name="Wang W."/>
            <person name="Li J."/>
            <person name="Wei F."/>
            <person name="Li H."/>
            <person name="Jian M."/>
            <person name="Li J."/>
            <person name="Zhang Z."/>
            <person name="Nielsen R."/>
            <person name="Li D."/>
            <person name="Gu W."/>
            <person name="Yang Z."/>
            <person name="Xuan Z."/>
            <person name="Ryder O.A."/>
            <person name="Leung F.C."/>
            <person name="Zhou Y."/>
            <person name="Cao J."/>
            <person name="Sun X."/>
            <person name="Fu Y."/>
            <person name="Fang X."/>
            <person name="Guo X."/>
            <person name="Wang B."/>
            <person name="Hou R."/>
            <person name="Shen F."/>
            <person name="Mu B."/>
            <person name="Ni P."/>
            <person name="Lin R."/>
            <person name="Qian W."/>
            <person name="Wang G."/>
            <person name="Yu C."/>
            <person name="Nie W."/>
            <person name="Wang J."/>
            <person name="Wu Z."/>
            <person name="Liang H."/>
            <person name="Min J."/>
            <person name="Wu Q."/>
            <person name="Cheng S."/>
            <person name="Ruan J."/>
            <person name="Wang M."/>
            <person name="Shi Z."/>
            <person name="Wen M."/>
            <person name="Liu B."/>
            <person name="Ren X."/>
            <person name="Zheng H."/>
            <person name="Dong D."/>
            <person name="Cook K."/>
            <person name="Shan G."/>
            <person name="Zhang H."/>
            <person name="Kosiol C."/>
            <person name="Xie X."/>
            <person name="Lu Z."/>
            <person name="Zheng H."/>
            <person name="Li Y."/>
            <person name="Steiner C.C."/>
            <person name="Lam T.T."/>
            <person name="Lin S."/>
            <person name="Zhang Q."/>
            <person name="Li G."/>
            <person name="Tian J."/>
            <person name="Gong T."/>
            <person name="Liu H."/>
            <person name="Zhang D."/>
            <person name="Fang L."/>
            <person name="Ye C."/>
            <person name="Zhang J."/>
            <person name="Hu W."/>
            <person name="Xu A."/>
            <person name="Ren Y."/>
            <person name="Zhang G."/>
            <person name="Bruford M.W."/>
            <person name="Li Q."/>
            <person name="Ma L."/>
            <person name="Guo Y."/>
            <person name="An N."/>
            <person name="Hu Y."/>
            <person name="Zheng Y."/>
            <person name="Shi Y."/>
            <person name="Li Z."/>
            <person name="Liu Q."/>
            <person name="Chen Y."/>
            <person name="Zhao J."/>
            <person name="Qu N."/>
            <person name="Zhao S."/>
            <person name="Tian F."/>
            <person name="Wang X."/>
            <person name="Wang H."/>
            <person name="Xu L."/>
            <person name="Liu X."/>
            <person name="Vinar T."/>
            <person name="Wang Y."/>
            <person name="Lam T.W."/>
            <person name="Yiu S.M."/>
            <person name="Liu S."/>
            <person name="Zhang H."/>
            <person name="Li D."/>
            <person name="Huang Y."/>
            <person name="Wang X."/>
            <person name="Yang G."/>
            <person name="Jiang Z."/>
            <person name="Wang J."/>
            <person name="Qin N."/>
            <person name="Li L."/>
            <person name="Li J."/>
            <person name="Bolund L."/>
            <person name="Kristiansen K."/>
            <person name="Wong G.K."/>
            <person name="Olson M."/>
            <person name="Zhang X."/>
            <person name="Li S."/>
            <person name="Yang H."/>
            <person name="Wang J."/>
            <person name="Wang J."/>
        </authorList>
    </citation>
    <scope>NUCLEOTIDE SEQUENCE [LARGE SCALE GENOMIC DNA]</scope>
</reference>
<comment type="similarity">
    <text evidence="2">Belongs to the TEX28 family.</text>
</comment>
<dbReference type="InParanoid" id="G1MJG2"/>
<feature type="transmembrane region" description="Helical" evidence="9">
    <location>
        <begin position="347"/>
        <end position="367"/>
    </location>
</feature>
<dbReference type="PANTHER" id="PTHR17613:SF10">
    <property type="entry name" value="TESTIS-SPECIFIC PROTEIN TEX28"/>
    <property type="match status" value="1"/>
</dbReference>
<accession>G1MJG2</accession>
<reference evidence="10" key="3">
    <citation type="submission" date="2025-09" db="UniProtKB">
        <authorList>
            <consortium name="Ensembl"/>
        </authorList>
    </citation>
    <scope>IDENTIFICATION</scope>
</reference>
<evidence type="ECO:0000256" key="5">
    <source>
        <dbReference type="ARBA" id="ARBA00023054"/>
    </source>
</evidence>
<sequence>MSSSPTICSSQKYLSMMSCFPMQAEYTKSPSATVPSNVPSCRSLSSAEDGPSGHSSLSDGELAGHLQDSVKHRILYLSEQLRVEKASRDENTVGYLKLVSKADRHQAPYIRQAFEKVNQRASATIAQIERRLRLCHQQLQELEEGRRPKGLVLKAESSLDNCRQPSKKALFSEPLKLGGEDGLSANLSDIVRHLPLESHFPASQQGKPSETKCVVRQQDLLLQKVKEDLKEVRERHLSLQVSYQSLQEKHLTDLQLSVESLREEKCRQALMEEQVNEHLQGHVDEIYHLKQTLACTEEKMAYLSYERAKEIWEVMETFKNRVSKLETLQQVTQLEMMENFRIRPQKFMFRFMSLLLTLATIFLVFISTVCACPLPLLNSRLRTCTTLMLIGLGALAWQKRHAIPATDWQAWVPSRWRLYSKDSKPPSDGT</sequence>
<dbReference type="PANTHER" id="PTHR17613">
    <property type="entry name" value="CEREBRAL PROTEIN-11-RELATED"/>
    <property type="match status" value="1"/>
</dbReference>
<dbReference type="GO" id="GO:0012505">
    <property type="term" value="C:endomembrane system"/>
    <property type="evidence" value="ECO:0007669"/>
    <property type="project" value="TreeGrafter"/>
</dbReference>
<feature type="coiled-coil region" evidence="7">
    <location>
        <begin position="111"/>
        <end position="145"/>
    </location>
</feature>
<dbReference type="InterPro" id="IPR019394">
    <property type="entry name" value="TEX28/TMCC"/>
</dbReference>
<evidence type="ECO:0000256" key="1">
    <source>
        <dbReference type="ARBA" id="ARBA00004370"/>
    </source>
</evidence>
<dbReference type="Proteomes" id="UP000008912">
    <property type="component" value="Unassembled WGS sequence"/>
</dbReference>
<keyword evidence="6 9" id="KW-0472">Membrane</keyword>
<evidence type="ECO:0000256" key="3">
    <source>
        <dbReference type="ARBA" id="ARBA00022692"/>
    </source>
</evidence>
<dbReference type="Ensembl" id="ENSAMET00000020266.2">
    <property type="protein sequence ID" value="ENSAMEP00000019497.2"/>
    <property type="gene ID" value="ENSAMEG00000018444.2"/>
</dbReference>
<evidence type="ECO:0000256" key="9">
    <source>
        <dbReference type="SAM" id="Phobius"/>
    </source>
</evidence>
<feature type="region of interest" description="Disordered" evidence="8">
    <location>
        <begin position="30"/>
        <end position="61"/>
    </location>
</feature>
<keyword evidence="4 9" id="KW-1133">Transmembrane helix</keyword>
<dbReference type="Pfam" id="PF10267">
    <property type="entry name" value="Tmemb_cc2"/>
    <property type="match status" value="2"/>
</dbReference>
<evidence type="ECO:0000256" key="2">
    <source>
        <dbReference type="ARBA" id="ARBA00008108"/>
    </source>
</evidence>
<gene>
    <name evidence="10" type="primary">TEX28</name>
</gene>
<protein>
    <submittedName>
        <fullName evidence="10">Testis expressed 28</fullName>
    </submittedName>
</protein>
<evidence type="ECO:0000256" key="7">
    <source>
        <dbReference type="SAM" id="Coils"/>
    </source>
</evidence>
<evidence type="ECO:0000256" key="6">
    <source>
        <dbReference type="ARBA" id="ARBA00023136"/>
    </source>
</evidence>
<proteinExistence type="inferred from homology"/>
<keyword evidence="3 9" id="KW-0812">Transmembrane</keyword>
<dbReference type="AlphaFoldDB" id="G1MJG2"/>
<dbReference type="GO" id="GO:0016020">
    <property type="term" value="C:membrane"/>
    <property type="evidence" value="ECO:0007669"/>
    <property type="project" value="UniProtKB-SubCell"/>
</dbReference>